<gene>
    <name evidence="6" type="ORF">EDS130_LOCUS45491</name>
    <name evidence="7" type="ORF">XAT740_LOCUS54083</name>
</gene>
<feature type="region of interest" description="Disordered" evidence="4">
    <location>
        <begin position="592"/>
        <end position="638"/>
    </location>
</feature>
<evidence type="ECO:0000256" key="2">
    <source>
        <dbReference type="ARBA" id="ARBA00022723"/>
    </source>
</evidence>
<evidence type="ECO:0000313" key="6">
    <source>
        <dbReference type="EMBL" id="CAF1543483.1"/>
    </source>
</evidence>
<dbReference type="GO" id="GO:0008270">
    <property type="term" value="F:zinc ion binding"/>
    <property type="evidence" value="ECO:0007669"/>
    <property type="project" value="UniProtKB-KW"/>
</dbReference>
<protein>
    <recommendedName>
        <fullName evidence="5">SWIM-type domain-containing protein</fullName>
    </recommendedName>
</protein>
<dbReference type="Proteomes" id="UP000663828">
    <property type="component" value="Unassembled WGS sequence"/>
</dbReference>
<evidence type="ECO:0000256" key="1">
    <source>
        <dbReference type="ARBA" id="ARBA00001968"/>
    </source>
</evidence>
<dbReference type="EMBL" id="CAJNOJ010001125">
    <property type="protein sequence ID" value="CAF1543483.1"/>
    <property type="molecule type" value="Genomic_DNA"/>
</dbReference>
<evidence type="ECO:0000256" key="3">
    <source>
        <dbReference type="PROSITE-ProRule" id="PRU00325"/>
    </source>
</evidence>
<dbReference type="PANTHER" id="PTHR23080">
    <property type="entry name" value="THAP DOMAIN PROTEIN"/>
    <property type="match status" value="1"/>
</dbReference>
<dbReference type="PROSITE" id="PS50966">
    <property type="entry name" value="ZF_SWIM"/>
    <property type="match status" value="1"/>
</dbReference>
<evidence type="ECO:0000313" key="8">
    <source>
        <dbReference type="Proteomes" id="UP000663828"/>
    </source>
</evidence>
<proteinExistence type="predicted"/>
<dbReference type="AlphaFoldDB" id="A0A815WDN0"/>
<comment type="caution">
    <text evidence="6">The sequence shown here is derived from an EMBL/GenBank/DDBJ whole genome shotgun (WGS) entry which is preliminary data.</text>
</comment>
<evidence type="ECO:0000259" key="5">
    <source>
        <dbReference type="PROSITE" id="PS50966"/>
    </source>
</evidence>
<accession>A0A815WDN0</accession>
<dbReference type="InterPro" id="IPR007527">
    <property type="entry name" value="Znf_SWIM"/>
</dbReference>
<feature type="compositionally biased region" description="Acidic residues" evidence="4">
    <location>
        <begin position="594"/>
        <end position="607"/>
    </location>
</feature>
<comment type="cofactor">
    <cofactor evidence="1">
        <name>a divalent metal cation</name>
        <dbReference type="ChEBI" id="CHEBI:60240"/>
    </cofactor>
</comment>
<organism evidence="6 9">
    <name type="scientific">Adineta ricciae</name>
    <name type="common">Rotifer</name>
    <dbReference type="NCBI Taxonomy" id="249248"/>
    <lineage>
        <taxon>Eukaryota</taxon>
        <taxon>Metazoa</taxon>
        <taxon>Spiralia</taxon>
        <taxon>Gnathifera</taxon>
        <taxon>Rotifera</taxon>
        <taxon>Eurotatoria</taxon>
        <taxon>Bdelloidea</taxon>
        <taxon>Adinetida</taxon>
        <taxon>Adinetidae</taxon>
        <taxon>Adineta</taxon>
    </lineage>
</organism>
<dbReference type="Proteomes" id="UP000663852">
    <property type="component" value="Unassembled WGS sequence"/>
</dbReference>
<dbReference type="EMBL" id="CAJNOR010009540">
    <property type="protein sequence ID" value="CAF1645661.1"/>
    <property type="molecule type" value="Genomic_DNA"/>
</dbReference>
<keyword evidence="3" id="KW-0863">Zinc-finger</keyword>
<feature type="domain" description="SWIM-type" evidence="5">
    <location>
        <begin position="522"/>
        <end position="564"/>
    </location>
</feature>
<dbReference type="InterPro" id="IPR027806">
    <property type="entry name" value="HARBI1_dom"/>
</dbReference>
<sequence>MPRDERLKCVACDKNMVSNRKQVAGSGLWKLFLSARSLKRVEKDAAGCVDCRMKYLNWLKKVNGDFDQFDTRSEACFSNESSNVTDNSYENEDDMFFDRPADCINPTIKISVEYSHASHKYCVVCGLREIPLKVLSKDNRSLVFLKRGILIPNGARCCSDHLDNKQLIFDAIEKIPANGVRELECDANYIVELLNDFRLLINNKKTFDFDDMSSLNDQDYYNITGLRKDQFDNIVATLKSLRQSENRSVRVAIAIFCAKMRLGLANSVLATLFRMQDKRVITRIIHQVTRAFLSDFVPNHLGFGHISRQCVLKYHQTVMADVLLTDSNRQIVVVIDGTYLYVQKSMNNELQRRTYSLHKHRHLVKPMVITTTDGYILSVFGPYFSDHYNNDANIIEHCFRNNPQDMLDWLKEDDVVLVDRGFRNAIPTMENLGFRVAMLGFLNGRKQFSTEEANQSRLVTANRWVIESGAYQVRMARSYVQDHLTPSVFNDEELEFVVEMCSTIDDLVRVRFRSRHSNNKNYIATIQFDSMNEEPITGYYCTCISGAREIGCCAHVCAVLWHLGVQRGQVLSNTHPLSAINLLNSINDSIQYSESDEDTDDDDENEIDRENTSIDSETDLEYQTDDPDECSDSNSDDQ</sequence>
<evidence type="ECO:0000256" key="4">
    <source>
        <dbReference type="SAM" id="MobiDB-lite"/>
    </source>
</evidence>
<evidence type="ECO:0000313" key="9">
    <source>
        <dbReference type="Proteomes" id="UP000663852"/>
    </source>
</evidence>
<feature type="compositionally biased region" description="Acidic residues" evidence="4">
    <location>
        <begin position="616"/>
        <end position="638"/>
    </location>
</feature>
<keyword evidence="3" id="KW-0862">Zinc</keyword>
<evidence type="ECO:0000313" key="7">
    <source>
        <dbReference type="EMBL" id="CAF1645661.1"/>
    </source>
</evidence>
<keyword evidence="8" id="KW-1185">Reference proteome</keyword>
<keyword evidence="2" id="KW-0479">Metal-binding</keyword>
<dbReference type="Pfam" id="PF13359">
    <property type="entry name" value="DDE_Tnp_4"/>
    <property type="match status" value="1"/>
</dbReference>
<reference evidence="6" key="1">
    <citation type="submission" date="2021-02" db="EMBL/GenBank/DDBJ databases">
        <authorList>
            <person name="Nowell W R."/>
        </authorList>
    </citation>
    <scope>NUCLEOTIDE SEQUENCE</scope>
</reference>
<name>A0A815WDN0_ADIRI</name>
<dbReference type="OrthoDB" id="10061678at2759"/>